<dbReference type="InterPro" id="IPR011701">
    <property type="entry name" value="MFS"/>
</dbReference>
<evidence type="ECO:0000256" key="8">
    <source>
        <dbReference type="SAM" id="Phobius"/>
    </source>
</evidence>
<dbReference type="InterPro" id="IPR036259">
    <property type="entry name" value="MFS_trans_sf"/>
</dbReference>
<organism evidence="10 11">
    <name type="scientific">Raineya orbicola</name>
    <dbReference type="NCBI Taxonomy" id="2016530"/>
    <lineage>
        <taxon>Bacteria</taxon>
        <taxon>Pseudomonadati</taxon>
        <taxon>Bacteroidota</taxon>
        <taxon>Cytophagia</taxon>
        <taxon>Cytophagales</taxon>
        <taxon>Raineyaceae</taxon>
        <taxon>Raineya</taxon>
    </lineage>
</organism>
<dbReference type="NCBIfam" id="TIGR01272">
    <property type="entry name" value="gluP"/>
    <property type="match status" value="1"/>
</dbReference>
<dbReference type="AlphaFoldDB" id="A0A2N3IK42"/>
<evidence type="ECO:0000313" key="10">
    <source>
        <dbReference type="EMBL" id="PKQ70674.1"/>
    </source>
</evidence>
<proteinExistence type="inferred from homology"/>
<feature type="transmembrane region" description="Helical" evidence="8">
    <location>
        <begin position="320"/>
        <end position="343"/>
    </location>
</feature>
<feature type="transmembrane region" description="Helical" evidence="8">
    <location>
        <begin position="42"/>
        <end position="64"/>
    </location>
</feature>
<sequence>MYRFALVIFGIFFFVFGFVTWLNSVLIPYLKIVCELPSNWQAYLVAFAFYISYFVMALPSAWFLEKVGFQKGMAWGLLIMAIGSIIFIPAAENRMYEVFLAGLFVQGTGLAILQTAVNPFVAILGKPESAAQRISIMGIANKTAGIISPIVLGFIVFSDIESIEKELSTATITQKAQILTDLASKVIEPYGIMAFVLILLAVMIRFVSLPNVAPESKESDSSKSLWQYPQLVLGVIALFLYVGVEVIAGDTIIQYGISWGYNKQEAKFFTSFTLAGMLVGYVIAIFTIPRFLSQAKVLAISAILGIVFSIFILITEKSVSVMSVALLGLANSVMWPAIFPLAIADLGKNTPKGSALLIMAIAGGALMPLMYGGIADWLKNEQFAYIILIPAYAFIAYYGIKGYKKRSWR</sequence>
<dbReference type="GO" id="GO:0005354">
    <property type="term" value="F:galactose transmembrane transporter activity"/>
    <property type="evidence" value="ECO:0007669"/>
    <property type="project" value="InterPro"/>
</dbReference>
<reference evidence="10 11" key="1">
    <citation type="submission" date="2017-06" db="EMBL/GenBank/DDBJ databases">
        <title>Raineya orbicola gen. nov., sp. nov. a slightly thermophilic bacterium of the phylum Bacteroidetes and the description of Raineyaceae fam. nov.</title>
        <authorList>
            <person name="Albuquerque L."/>
            <person name="Polonia A.R.M."/>
            <person name="Barroso C."/>
            <person name="Froufe H.J.C."/>
            <person name="Lage O."/>
            <person name="Lobo-Da-Cunha A."/>
            <person name="Egas C."/>
            <person name="Da Costa M.S."/>
        </authorList>
    </citation>
    <scope>NUCLEOTIDE SEQUENCE [LARGE SCALE GENOMIC DNA]</scope>
    <source>
        <strain evidence="10 11">SPSPC-11</strain>
    </source>
</reference>
<dbReference type="EMBL" id="NKXO01000003">
    <property type="protein sequence ID" value="PKQ70674.1"/>
    <property type="molecule type" value="Genomic_DNA"/>
</dbReference>
<keyword evidence="5 8" id="KW-0812">Transmembrane</keyword>
<comment type="function">
    <text evidence="1">Intake of glucose and galactose.</text>
</comment>
<feature type="transmembrane region" description="Helical" evidence="8">
    <location>
        <begin position="136"/>
        <end position="157"/>
    </location>
</feature>
<dbReference type="CDD" id="cd17394">
    <property type="entry name" value="MFS_FucP_like"/>
    <property type="match status" value="1"/>
</dbReference>
<comment type="similarity">
    <text evidence="3">Belongs to the major facilitator superfamily. FHS transporter (TC 2.A.1.7) family.</text>
</comment>
<feature type="transmembrane region" description="Helical" evidence="8">
    <location>
        <begin position="268"/>
        <end position="288"/>
    </location>
</feature>
<dbReference type="PANTHER" id="PTHR43702:SF12">
    <property type="entry name" value="N-ACETYL GLUCOSAMINE TRANSPORTER NAGP"/>
    <property type="match status" value="1"/>
</dbReference>
<dbReference type="GO" id="GO:1904659">
    <property type="term" value="P:D-glucose transmembrane transport"/>
    <property type="evidence" value="ECO:0007669"/>
    <property type="project" value="InterPro"/>
</dbReference>
<feature type="transmembrane region" description="Helical" evidence="8">
    <location>
        <begin position="228"/>
        <end position="248"/>
    </location>
</feature>
<feature type="transmembrane region" description="Helical" evidence="8">
    <location>
        <begin position="103"/>
        <end position="124"/>
    </location>
</feature>
<evidence type="ECO:0000313" key="11">
    <source>
        <dbReference type="Proteomes" id="UP000233387"/>
    </source>
</evidence>
<protein>
    <submittedName>
        <fullName evidence="10">GluP: glucose/galactose transporter WARNING</fullName>
    </submittedName>
</protein>
<comment type="subcellular location">
    <subcellularLocation>
        <location evidence="2">Cell inner membrane</location>
        <topology evidence="2">Multi-pass membrane protein</topology>
    </subcellularLocation>
</comment>
<evidence type="ECO:0000256" key="3">
    <source>
        <dbReference type="ARBA" id="ARBA00009120"/>
    </source>
</evidence>
<dbReference type="SUPFAM" id="SSF103473">
    <property type="entry name" value="MFS general substrate transporter"/>
    <property type="match status" value="1"/>
</dbReference>
<feature type="transmembrane region" description="Helical" evidence="8">
    <location>
        <begin position="190"/>
        <end position="207"/>
    </location>
</feature>
<dbReference type="InterPro" id="IPR050375">
    <property type="entry name" value="MFS_TsgA-like"/>
</dbReference>
<evidence type="ECO:0000256" key="2">
    <source>
        <dbReference type="ARBA" id="ARBA00004429"/>
    </source>
</evidence>
<feature type="transmembrane region" description="Helical" evidence="8">
    <location>
        <begin position="355"/>
        <end position="371"/>
    </location>
</feature>
<name>A0A2N3IK42_9BACT</name>
<keyword evidence="4" id="KW-1003">Cell membrane</keyword>
<accession>A0A2N3IK42</accession>
<feature type="transmembrane region" description="Helical" evidence="8">
    <location>
        <begin position="383"/>
        <end position="400"/>
    </location>
</feature>
<feature type="transmembrane region" description="Helical" evidence="8">
    <location>
        <begin position="7"/>
        <end position="30"/>
    </location>
</feature>
<feature type="transmembrane region" description="Helical" evidence="8">
    <location>
        <begin position="73"/>
        <end position="91"/>
    </location>
</feature>
<dbReference type="GO" id="GO:0005886">
    <property type="term" value="C:plasma membrane"/>
    <property type="evidence" value="ECO:0007669"/>
    <property type="project" value="UniProtKB-SubCell"/>
</dbReference>
<dbReference type="GO" id="GO:0055056">
    <property type="term" value="F:D-glucose transmembrane transporter activity"/>
    <property type="evidence" value="ECO:0007669"/>
    <property type="project" value="InterPro"/>
</dbReference>
<dbReference type="PANTHER" id="PTHR43702">
    <property type="entry name" value="L-FUCOSE-PROTON SYMPORTER"/>
    <property type="match status" value="1"/>
</dbReference>
<evidence type="ECO:0000256" key="1">
    <source>
        <dbReference type="ARBA" id="ARBA00003321"/>
    </source>
</evidence>
<dbReference type="RefSeq" id="WP_101357480.1">
    <property type="nucleotide sequence ID" value="NZ_NKXO01000003.1"/>
</dbReference>
<keyword evidence="6 8" id="KW-1133">Transmembrane helix</keyword>
<evidence type="ECO:0000259" key="9">
    <source>
        <dbReference type="PROSITE" id="PS50850"/>
    </source>
</evidence>
<evidence type="ECO:0000256" key="6">
    <source>
        <dbReference type="ARBA" id="ARBA00022989"/>
    </source>
</evidence>
<feature type="transmembrane region" description="Helical" evidence="8">
    <location>
        <begin position="295"/>
        <end position="314"/>
    </location>
</feature>
<comment type="caution">
    <text evidence="10">The sequence shown here is derived from an EMBL/GenBank/DDBJ whole genome shotgun (WGS) entry which is preliminary data.</text>
</comment>
<feature type="domain" description="Major facilitator superfamily (MFS) profile" evidence="9">
    <location>
        <begin position="5"/>
        <end position="409"/>
    </location>
</feature>
<keyword evidence="7 8" id="KW-0472">Membrane</keyword>
<dbReference type="InterPro" id="IPR005964">
    <property type="entry name" value="Glc/Gal_transptr_bac"/>
</dbReference>
<dbReference type="InterPro" id="IPR020846">
    <property type="entry name" value="MFS_dom"/>
</dbReference>
<evidence type="ECO:0000256" key="7">
    <source>
        <dbReference type="ARBA" id="ARBA00023136"/>
    </source>
</evidence>
<dbReference type="PROSITE" id="PS50850">
    <property type="entry name" value="MFS"/>
    <property type="match status" value="1"/>
</dbReference>
<dbReference type="OrthoDB" id="9795150at2"/>
<dbReference type="Pfam" id="PF07690">
    <property type="entry name" value="MFS_1"/>
    <property type="match status" value="1"/>
</dbReference>
<evidence type="ECO:0000256" key="5">
    <source>
        <dbReference type="ARBA" id="ARBA00022692"/>
    </source>
</evidence>
<dbReference type="Proteomes" id="UP000233387">
    <property type="component" value="Unassembled WGS sequence"/>
</dbReference>
<gene>
    <name evidence="10" type="ORF">Rain11_0211</name>
</gene>
<evidence type="ECO:0000256" key="4">
    <source>
        <dbReference type="ARBA" id="ARBA00022475"/>
    </source>
</evidence>
<dbReference type="Gene3D" id="1.20.1250.20">
    <property type="entry name" value="MFS general substrate transporter like domains"/>
    <property type="match status" value="2"/>
</dbReference>
<keyword evidence="11" id="KW-1185">Reference proteome</keyword>